<accession>A0A838L4A4</accession>
<comment type="caution">
    <text evidence="1">The sequence shown here is derived from an EMBL/GenBank/DDBJ whole genome shotgun (WGS) entry which is preliminary data.</text>
</comment>
<evidence type="ECO:0000313" key="2">
    <source>
        <dbReference type="Proteomes" id="UP000570166"/>
    </source>
</evidence>
<gene>
    <name evidence="1" type="ORF">HZF05_07100</name>
</gene>
<proteinExistence type="predicted"/>
<sequence>MSVRWELPRDDTPGSLTFLGRQLRRHYPREATLDGRMAELIEQLDAQPGVRSALPGSR</sequence>
<organism evidence="1 2">
    <name type="scientific">Sphingomonas chungangi</name>
    <dbReference type="NCBI Taxonomy" id="2683589"/>
    <lineage>
        <taxon>Bacteria</taxon>
        <taxon>Pseudomonadati</taxon>
        <taxon>Pseudomonadota</taxon>
        <taxon>Alphaproteobacteria</taxon>
        <taxon>Sphingomonadales</taxon>
        <taxon>Sphingomonadaceae</taxon>
        <taxon>Sphingomonas</taxon>
    </lineage>
</organism>
<evidence type="ECO:0000313" key="1">
    <source>
        <dbReference type="EMBL" id="MBA2933867.1"/>
    </source>
</evidence>
<reference evidence="1 2" key="1">
    <citation type="submission" date="2020-07" db="EMBL/GenBank/DDBJ databases">
        <authorList>
            <person name="Sun Q."/>
        </authorList>
    </citation>
    <scope>NUCLEOTIDE SEQUENCE [LARGE SCALE GENOMIC DNA]</scope>
    <source>
        <strain evidence="1 2">CGMCC 1.13654</strain>
    </source>
</reference>
<dbReference type="RefSeq" id="WP_160363658.1">
    <property type="nucleotide sequence ID" value="NZ_JACEIB010000003.1"/>
</dbReference>
<name>A0A838L4A4_9SPHN</name>
<dbReference type="AlphaFoldDB" id="A0A838L4A4"/>
<dbReference type="EMBL" id="JACEIB010000003">
    <property type="protein sequence ID" value="MBA2933867.1"/>
    <property type="molecule type" value="Genomic_DNA"/>
</dbReference>
<keyword evidence="2" id="KW-1185">Reference proteome</keyword>
<protein>
    <submittedName>
        <fullName evidence="1">Uncharacterized protein</fullName>
    </submittedName>
</protein>
<dbReference type="Proteomes" id="UP000570166">
    <property type="component" value="Unassembled WGS sequence"/>
</dbReference>